<dbReference type="InterPro" id="IPR031768">
    <property type="entry name" value="CBM60_xylan-bd"/>
</dbReference>
<protein>
    <recommendedName>
        <fullName evidence="2">GH16 domain-containing protein</fullName>
    </recommendedName>
</protein>
<dbReference type="EMBL" id="AP022620">
    <property type="protein sequence ID" value="BBZ75994.1"/>
    <property type="molecule type" value="Genomic_DNA"/>
</dbReference>
<dbReference type="InterPro" id="IPR000757">
    <property type="entry name" value="Beta-glucanase-like"/>
</dbReference>
<evidence type="ECO:0000313" key="3">
    <source>
        <dbReference type="EMBL" id="BBZ75994.1"/>
    </source>
</evidence>
<dbReference type="InterPro" id="IPR050546">
    <property type="entry name" value="Glycosyl_Hydrlase_16"/>
</dbReference>
<proteinExistence type="inferred from homology"/>
<dbReference type="Gene3D" id="2.60.120.260">
    <property type="entry name" value="Galactose-binding domain-like"/>
    <property type="match status" value="1"/>
</dbReference>
<keyword evidence="4" id="KW-1185">Reference proteome</keyword>
<gene>
    <name evidence="3" type="ORF">MANY_13310</name>
</gene>
<feature type="domain" description="GH16" evidence="2">
    <location>
        <begin position="103"/>
        <end position="358"/>
    </location>
</feature>
<name>A0A6N4W7C4_9MYCO</name>
<dbReference type="PANTHER" id="PTHR10963">
    <property type="entry name" value="GLYCOSYL HYDROLASE-RELATED"/>
    <property type="match status" value="1"/>
</dbReference>
<dbReference type="CDD" id="cd08023">
    <property type="entry name" value="GH16_laminarinase_like"/>
    <property type="match status" value="1"/>
</dbReference>
<dbReference type="SUPFAM" id="SSF49899">
    <property type="entry name" value="Concanavalin A-like lectins/glucanases"/>
    <property type="match status" value="1"/>
</dbReference>
<evidence type="ECO:0000259" key="2">
    <source>
        <dbReference type="PROSITE" id="PS51762"/>
    </source>
</evidence>
<dbReference type="Pfam" id="PF16841">
    <property type="entry name" value="CBM60"/>
    <property type="match status" value="1"/>
</dbReference>
<evidence type="ECO:0000256" key="1">
    <source>
        <dbReference type="ARBA" id="ARBA00006865"/>
    </source>
</evidence>
<dbReference type="KEGG" id="many:MANY_13310"/>
<dbReference type="InterPro" id="IPR008979">
    <property type="entry name" value="Galactose-bd-like_sf"/>
</dbReference>
<sequence length="358" mass="36872">MTTVEAETMTVSPTASATVISDSTASGGSALALTDNGTASATVALAASNGLVIRAKASLSSGPPNLSLAIDGVAVTTIMVGATSWSNYTFAGAIAAGTHTLSVTYSNNYDPSPSSQRNLYIDSISTINGAVGDDFAGSAGSAPNSALWTVKTGTGWDPGLENYSTNNVALDGQGHLVISATKSGRTYSSGWIESKNKLSMGYGTIIASIKVPKGQGLWPAFWLKGADEDTTAWPQSGEIDVLELPSTTTTVYSTLHGPIAGTTATQQAQIVSNLPDLSTGYHSFWVRHLVDEITFGVDGTTLGTLTPASLAPGSTWVYNRPMFAILNLAVGGPWAGAPNGSTRFPAKMLVDSVQWIPA</sequence>
<organism evidence="3 4">
    <name type="scientific">Mycolicibacterium anyangense</name>
    <dbReference type="NCBI Taxonomy" id="1431246"/>
    <lineage>
        <taxon>Bacteria</taxon>
        <taxon>Bacillati</taxon>
        <taxon>Actinomycetota</taxon>
        <taxon>Actinomycetes</taxon>
        <taxon>Mycobacteriales</taxon>
        <taxon>Mycobacteriaceae</taxon>
        <taxon>Mycolicibacterium</taxon>
    </lineage>
</organism>
<dbReference type="Proteomes" id="UP000467249">
    <property type="component" value="Chromosome"/>
</dbReference>
<dbReference type="PANTHER" id="PTHR10963:SF55">
    <property type="entry name" value="GLYCOSIDE HYDROLASE FAMILY 16 PROTEIN"/>
    <property type="match status" value="1"/>
</dbReference>
<accession>A0A6N4W7C4</accession>
<reference evidence="3 4" key="1">
    <citation type="journal article" date="2019" name="Emerg. Microbes Infect.">
        <title>Comprehensive subspecies identification of 175 nontuberculous mycobacteria species based on 7547 genomic profiles.</title>
        <authorList>
            <person name="Matsumoto Y."/>
            <person name="Kinjo T."/>
            <person name="Motooka D."/>
            <person name="Nabeya D."/>
            <person name="Jung N."/>
            <person name="Uechi K."/>
            <person name="Horii T."/>
            <person name="Iida T."/>
            <person name="Fujita J."/>
            <person name="Nakamura S."/>
        </authorList>
    </citation>
    <scope>NUCLEOTIDE SEQUENCE [LARGE SCALE GENOMIC DNA]</scope>
    <source>
        <strain evidence="3 4">JCM 30275</strain>
    </source>
</reference>
<dbReference type="GO" id="GO:0005975">
    <property type="term" value="P:carbohydrate metabolic process"/>
    <property type="evidence" value="ECO:0007669"/>
    <property type="project" value="InterPro"/>
</dbReference>
<evidence type="ECO:0000313" key="4">
    <source>
        <dbReference type="Proteomes" id="UP000467249"/>
    </source>
</evidence>
<dbReference type="InterPro" id="IPR013320">
    <property type="entry name" value="ConA-like_dom_sf"/>
</dbReference>
<comment type="similarity">
    <text evidence="1">Belongs to the glycosyl hydrolase 16 family.</text>
</comment>
<dbReference type="PROSITE" id="PS51762">
    <property type="entry name" value="GH16_2"/>
    <property type="match status" value="1"/>
</dbReference>
<dbReference type="Pfam" id="PF00722">
    <property type="entry name" value="Glyco_hydro_16"/>
    <property type="match status" value="1"/>
</dbReference>
<dbReference type="SUPFAM" id="SSF49785">
    <property type="entry name" value="Galactose-binding domain-like"/>
    <property type="match status" value="1"/>
</dbReference>
<dbReference type="Gene3D" id="2.60.120.200">
    <property type="match status" value="1"/>
</dbReference>
<dbReference type="GO" id="GO:0004553">
    <property type="term" value="F:hydrolase activity, hydrolyzing O-glycosyl compounds"/>
    <property type="evidence" value="ECO:0007669"/>
    <property type="project" value="InterPro"/>
</dbReference>
<dbReference type="AlphaFoldDB" id="A0A6N4W7C4"/>